<keyword evidence="5" id="KW-0472">Membrane</keyword>
<evidence type="ECO:0000256" key="1">
    <source>
        <dbReference type="ARBA" id="ARBA00004370"/>
    </source>
</evidence>
<dbReference type="InterPro" id="IPR002017">
    <property type="entry name" value="Spectrin_repeat"/>
</dbReference>
<evidence type="ECO:0000256" key="2">
    <source>
        <dbReference type="ARBA" id="ARBA00022692"/>
    </source>
</evidence>
<dbReference type="OrthoDB" id="18740at2759"/>
<feature type="region of interest" description="Disordered" evidence="7">
    <location>
        <begin position="2437"/>
        <end position="2464"/>
    </location>
</feature>
<feature type="domain" description="Nesprin-1 spectrin repeats region" evidence="8">
    <location>
        <begin position="2189"/>
        <end position="2324"/>
    </location>
</feature>
<feature type="coiled-coil region" evidence="6">
    <location>
        <begin position="3300"/>
        <end position="3334"/>
    </location>
</feature>
<dbReference type="Proteomes" id="UP000596742">
    <property type="component" value="Unassembled WGS sequence"/>
</dbReference>
<dbReference type="GO" id="GO:0005640">
    <property type="term" value="C:nuclear outer membrane"/>
    <property type="evidence" value="ECO:0007669"/>
    <property type="project" value="TreeGrafter"/>
</dbReference>
<comment type="caution">
    <text evidence="9">The sequence shown here is derived from an EMBL/GenBank/DDBJ whole genome shotgun (WGS) entry which is preliminary data.</text>
</comment>
<dbReference type="CDD" id="cd00176">
    <property type="entry name" value="SPEC"/>
    <property type="match status" value="12"/>
</dbReference>
<feature type="coiled-coil region" evidence="6">
    <location>
        <begin position="999"/>
        <end position="1077"/>
    </location>
</feature>
<dbReference type="Pfam" id="PF00435">
    <property type="entry name" value="Spectrin"/>
    <property type="match status" value="7"/>
</dbReference>
<feature type="coiled-coil region" evidence="6">
    <location>
        <begin position="1819"/>
        <end position="1952"/>
    </location>
</feature>
<dbReference type="PANTHER" id="PTHR47535:SF1">
    <property type="entry name" value="NESPRIN-1"/>
    <property type="match status" value="1"/>
</dbReference>
<keyword evidence="6" id="KW-0175">Coiled coil</keyword>
<evidence type="ECO:0000259" key="8">
    <source>
        <dbReference type="Pfam" id="PF25034"/>
    </source>
</evidence>
<dbReference type="GO" id="GO:0051015">
    <property type="term" value="F:actin filament binding"/>
    <property type="evidence" value="ECO:0007669"/>
    <property type="project" value="TreeGrafter"/>
</dbReference>
<dbReference type="InterPro" id="IPR052403">
    <property type="entry name" value="LINC-complex_assoc"/>
</dbReference>
<feature type="coiled-coil region" evidence="6">
    <location>
        <begin position="1104"/>
        <end position="1166"/>
    </location>
</feature>
<keyword evidence="2" id="KW-0812">Transmembrane</keyword>
<evidence type="ECO:0000256" key="7">
    <source>
        <dbReference type="SAM" id="MobiDB-lite"/>
    </source>
</evidence>
<dbReference type="EMBL" id="UYJE01005982">
    <property type="protein sequence ID" value="VDI42121.1"/>
    <property type="molecule type" value="Genomic_DNA"/>
</dbReference>
<feature type="coiled-coil region" evidence="6">
    <location>
        <begin position="2055"/>
        <end position="2110"/>
    </location>
</feature>
<dbReference type="GO" id="GO:0034993">
    <property type="term" value="C:meiotic nuclear membrane microtubule tethering complex"/>
    <property type="evidence" value="ECO:0007669"/>
    <property type="project" value="TreeGrafter"/>
</dbReference>
<name>A0A8B6F2T3_MYTGA</name>
<accession>A0A8B6F2T3</accession>
<organism evidence="9 10">
    <name type="scientific">Mytilus galloprovincialis</name>
    <name type="common">Mediterranean mussel</name>
    <dbReference type="NCBI Taxonomy" id="29158"/>
    <lineage>
        <taxon>Eukaryota</taxon>
        <taxon>Metazoa</taxon>
        <taxon>Spiralia</taxon>
        <taxon>Lophotrochozoa</taxon>
        <taxon>Mollusca</taxon>
        <taxon>Bivalvia</taxon>
        <taxon>Autobranchia</taxon>
        <taxon>Pteriomorphia</taxon>
        <taxon>Mytilida</taxon>
        <taxon>Mytiloidea</taxon>
        <taxon>Mytilidae</taxon>
        <taxon>Mytilinae</taxon>
        <taxon>Mytilus</taxon>
    </lineage>
</organism>
<feature type="coiled-coil region" evidence="6">
    <location>
        <begin position="2754"/>
        <end position="2781"/>
    </location>
</feature>
<feature type="non-terminal residue" evidence="9">
    <location>
        <position position="3531"/>
    </location>
</feature>
<dbReference type="Pfam" id="PF25034">
    <property type="entry name" value="Spectrin_SYNE1"/>
    <property type="match status" value="2"/>
</dbReference>
<evidence type="ECO:0000256" key="3">
    <source>
        <dbReference type="ARBA" id="ARBA00022737"/>
    </source>
</evidence>
<dbReference type="PANTHER" id="PTHR47535">
    <property type="entry name" value="MUSCLE-SPECIFIC PROTEIN 300 KDA, ISOFORM G"/>
    <property type="match status" value="1"/>
</dbReference>
<proteinExistence type="predicted"/>
<dbReference type="SMART" id="SM00150">
    <property type="entry name" value="SPEC"/>
    <property type="match status" value="28"/>
</dbReference>
<dbReference type="Gene3D" id="1.20.58.60">
    <property type="match status" value="20"/>
</dbReference>
<feature type="domain" description="Nesprin-1 spectrin repeats region" evidence="8">
    <location>
        <begin position="3077"/>
        <end position="3166"/>
    </location>
</feature>
<keyword evidence="10" id="KW-1185">Reference proteome</keyword>
<reference evidence="9" key="1">
    <citation type="submission" date="2018-11" db="EMBL/GenBank/DDBJ databases">
        <authorList>
            <person name="Alioto T."/>
            <person name="Alioto T."/>
        </authorList>
    </citation>
    <scope>NUCLEOTIDE SEQUENCE</scope>
</reference>
<keyword evidence="3" id="KW-0677">Repeat</keyword>
<evidence type="ECO:0000313" key="10">
    <source>
        <dbReference type="Proteomes" id="UP000596742"/>
    </source>
</evidence>
<evidence type="ECO:0000256" key="6">
    <source>
        <dbReference type="SAM" id="Coils"/>
    </source>
</evidence>
<dbReference type="GO" id="GO:0007097">
    <property type="term" value="P:nuclear migration"/>
    <property type="evidence" value="ECO:0007669"/>
    <property type="project" value="TreeGrafter"/>
</dbReference>
<feature type="coiled-coil region" evidence="6">
    <location>
        <begin position="139"/>
        <end position="166"/>
    </location>
</feature>
<comment type="subcellular location">
    <subcellularLocation>
        <location evidence="1">Membrane</location>
    </subcellularLocation>
</comment>
<evidence type="ECO:0000256" key="5">
    <source>
        <dbReference type="ARBA" id="ARBA00023136"/>
    </source>
</evidence>
<keyword evidence="4" id="KW-1133">Transmembrane helix</keyword>
<protein>
    <submittedName>
        <fullName evidence="9">Nesprin-1</fullName>
    </submittedName>
</protein>
<dbReference type="InterPro" id="IPR018159">
    <property type="entry name" value="Spectrin/alpha-actinin"/>
</dbReference>
<evidence type="ECO:0000256" key="4">
    <source>
        <dbReference type="ARBA" id="ARBA00022989"/>
    </source>
</evidence>
<dbReference type="GO" id="GO:0005737">
    <property type="term" value="C:cytoplasm"/>
    <property type="evidence" value="ECO:0007669"/>
    <property type="project" value="TreeGrafter"/>
</dbReference>
<feature type="compositionally biased region" description="Polar residues" evidence="7">
    <location>
        <begin position="2455"/>
        <end position="2464"/>
    </location>
</feature>
<evidence type="ECO:0000313" key="9">
    <source>
        <dbReference type="EMBL" id="VDI42121.1"/>
    </source>
</evidence>
<dbReference type="SUPFAM" id="SSF46966">
    <property type="entry name" value="Spectrin repeat"/>
    <property type="match status" value="29"/>
</dbReference>
<feature type="coiled-coil region" evidence="6">
    <location>
        <begin position="3406"/>
        <end position="3448"/>
    </location>
</feature>
<gene>
    <name evidence="9" type="ORF">MGAL_10B088968</name>
</gene>
<dbReference type="InterPro" id="IPR057057">
    <property type="entry name" value="Spectrin_SYNE1"/>
</dbReference>
<sequence>ELQKELEEHERNIKALQDKTAALQNKYPSAETSNLAKDAVVLGKKFDTVVNRGDKIADTLESTLEQHCQDAQLQEQRWLNAAKEKLAWCGDISGDRYSVEGKLATIKDLIAGLKDGEQKKNLAATKLDSLKAVLPRERQAELERQRKQADKEFQDLVKQLQQTQNKLEGSVDQWMEYDNKYEGLSQWIKDMEGKVRNEGNLKSDLPGKTQQAEHFSDLNEDIQRHRPQFEALRNEASEISNTTGDGRTATYATQLLSRYETLANNVNEQCERCDQNAEQHQDYLNKHKHCTDWLEGALQQLEDCSDLADDQDSLQAKLQNVEDILADKEEGLAKFNAALEAGEKLYPNTSNTGREAVRKDLRALREKWELFNDKLNDTQRSLESSRMQWTTFDDNYDQLLNWVSDMDNQVQQDEELRNTLQEKKAMLQHYRTRCQDILSHQTMIDSVGDKGAKLSSQQAKGKLKKLNDEYRALCTAAQNQVKTAEEHVDQHQLYHDAHQQCRDWMTSTKDKLTVCAEVTGDKQALNNRLDRVQDLMTSLRDGEKKVKATHVQGEKTLPQTARQGQAHINGELESVTQDYETLATRLGETQQNLTHSIQALQAYDGSCESLNRWLRDVEAQIKDLELKSTLPEKQAQVEKYKALQNDVHTRQGQFDDLKNMASQVQGSDSRLISLSSQLSTRYQTAKTNLNDLIGKLRNHALEHETYQENFSECSEWLGTLLQRLQVCADMAGDKHDVEDRLSKLQELVAEKDQGATRIHYTVECGEKLYPSTASEGRDIIRQELRGLREHWEQGCDVLSETQRKLDTTLLQWSSYDENFEQFQKWLLDTEIKLREDTDLKATLPDKKAQLQNHRVLHQDIVSRQHVMDNLLDKARNLSQSTPSAKVAKFVGELQTKYEKLCDTSKQMLDKLEASQKDHQQYQDMYQDCQDWLNSSREKVELCADTSGDKMSLQNKLERVKECAEKVGDGEKKLKATKELCEKTTKNSSQRGREVLRRDIDHLQSEWEDYLARIQQTEEDLQTAMVQWGDFESKFSVCSSWLKDMEQQVKNYELKSTLKEKQTQVERFKKQREEILSHQPEIDRFTDDAQNLMHTSADARLSTQVSQLTNRYRGLLSQVKELISKWEKYAQDHQGYDNRLAEFNNWIEQADAKLDNCQQSAADQETMEERRTTIQMLMAEKDHGLQRLNATIEAGEKLYPDTAAGGREKVRQELRTAKEDWDRLFTGLSDTQRKVDSFLMQWSSYADGQDQLMKWMVDTEAALRADVDLKNTLQEKRLQLQNLRPVLSDITSHQRLVDSVIEKAQGVLHSTNNPEVAAFITDINSRYEDLCQTAKNTIQQCERNVYDHQQYHDSLQAAVDWMTLMKDRVGMCADISGDRHTLQNKFDRVQELLAQIPDNVNKISVVEEKGAKAMDTTALKGRQGIQQELDMLKMDWENYTTQVRSLHDNLDRAIEHWIKYEEQHEKISHWVKDMEKKVKDFPLKSTVEDKQHQLVRYQEYLEDIVEFRHELEEFSQLESERVQQYEVFVADHQQYNDAYNNCIEWLNGIREKLSMCSDVSGDRHTIQNRLDKIQDIVATKMEGEPKVKNCISLAERVLPSTAPQGKDIIIRETDALRDDWDAFVNALQKTKTDLENCMGQWKEFDAWQEKVSAWLKDLEAKVREIELKATLKDKQVQIDRLKAIHRELLDHQGDIDALSDAAQDLVRVSTDTRVISQASQLSTKYQTVYVNVKELCRRWEQYVLDHQAYNESFNQCKSWLQEMRNKLQAHTDISGDRKAVQERLSEVQELTSDKDEGLHMLQIALDNLQIVLPNTSVPGRDNLRREMQGLQAEYDALSGDLNELKTKLDGTLAQWTVYDDSIEQLHRWLNDLELQLQTESQLQNTLQEKKLQFERVKVLQLNINSQQSTIDNLNDKAENLKQTSKDTNLGNQIRQLVTKYEKLLNKVKDLSALTEKNVKDHQIYRDTFMDCSEWLSSMVDRLNLCSDVRGDRTAIEAQIQKLQELNGNIDNGKDKLNATIGKGEIVLPETSNQGQELIKEELSMLTSEFEGFVADGDDLRNNLERLMEEWHLYENQYDELSQWIKDTETDMKEESDLKATLEDKTEQLEKQQGTHEAILDKQNTFDALAERAQTLLQSTTDNRVTSQLTQLSARYTTLMSASKDLLKRYEQHVMDHEQYAESFTEAATWLQNTRDKLSVCSDTSGDKYTIQSQLEKLQEFVIAKDEGQLMIHSANTWGEKAMTNTSMEGREMIRKELQQLQQEWESLISEITDTKVMLESCLLQWADYNHSYDKIQKWLRDMEKRLRETEPKADLSEKKAELQRLKGVYQDVISYEQMIESIDNKAQELSSKSPHSKASTDTTQIVSKYQTLKNQAKDSLARSEQCVASHQSYHDSCNGFISWLRAAREKLATCQDTFGEKTAVVSKIDRLKALQADVGEGSHRQTEATKSGELTLHTTSPSGQTKIRHELQAMKRDFDEYRTMLNEALEDQDTSLSKWNEFEESYNQFNAWLKEAEGFLRADLEPKITLEEKKKQWDHYLNYMEEVMSHQSTMDRVNEKAQALLATNADAKTSHAITQLTTRYQGVVAMSKDIVKNLELHCDNHAAYKQANNDFEEWLGDTKHKLGSVHDSSGTKDDVGSKLNQIMELQAAMDQGHNLLRTLLECSERTLPNTNPRGCQIIKQETERAKTQYENLLTDVSQAKRGLESALSQWGDFDRSYDQLLGWIMDLETKLRSDPEARVDLPEKRSSLEKFKAIQADILAHRDALNKLEDKASHLKDSRPIALVRELNSRYQQLHDSAKDMTVRLDDIVRGHEEYRKSYIGCLDWLANNRHRLQRLSDYTGDRNTLQERLQQLKDFKGEMRQGQDMVNNATQLGERVCMSTAPRGQEAIHKEIQNLKDDWNTFSNSVNEMEGNLDRCIGNWMEMDDEYERFHQWMNQMENNVKDLHENKPDLQQKQKQLMQGEDIFEEILKKKLSLEHVKERSDAGLMSAAKGMLQRLNDNAKDHKSYDKAFDDAAHWLAEMDERVQDCNDTSGDWDTIQDRMNGIKQITASMDEGLQLVNNVCDLAEKILPNTSSDGKRIIEQQVTELTNEWEKLNQAISECSTMLEGVQERWNDYEEYYGSLVKWLADTEHTLQMEPEPKAQLVEKKTQLDKFKLVLSDVENHHRLVNELAERVANLEALSENPDVSDSLSDVQSRYDRVRNRAREIVAKLDRAYHDHLDFHEAQQDSEKWLLQTSFKLMSHNSLNVSSMEITQRQLDKHRALIRDIEDYRMTLDMVNKKGRHLAEDNCRVPKMASQIQSQLRNLEESYLNLQSTAEQIKNRLQDVLQKWQDYKDLLDNDMQFLTGEFTQWMADCDRDVPDNLQEAQRKLDNIKAMWERMSGMRQELTNAAHRCENLGGSMENLSEEEAQQESNVNQQAEKVEDKFKEANTELEKRMDSVRDTIHQWELVDRMRGDLRNWLHSKQEEFQEMEEKPAKLHAEAAEIEIANLQALREEVQAKGPAIDSFLNKYRDLTLNMTRPLWTLL</sequence>